<dbReference type="PROSITE" id="PS51720">
    <property type="entry name" value="G_AIG1"/>
    <property type="match status" value="1"/>
</dbReference>
<evidence type="ECO:0000259" key="4">
    <source>
        <dbReference type="PROSITE" id="PS51720"/>
    </source>
</evidence>
<dbReference type="PANTHER" id="PTHR10903:SF62">
    <property type="entry name" value="GTPASE IMAP FAMILY MEMBER 4-LIKE-RELATED"/>
    <property type="match status" value="1"/>
</dbReference>
<evidence type="ECO:0000256" key="3">
    <source>
        <dbReference type="ARBA" id="ARBA00023134"/>
    </source>
</evidence>
<protein>
    <submittedName>
        <fullName evidence="5">GTPase IMAP family member 7</fullName>
    </submittedName>
</protein>
<dbReference type="EMBL" id="JAFHDT010000025">
    <property type="protein sequence ID" value="KAI7791518.1"/>
    <property type="molecule type" value="Genomic_DNA"/>
</dbReference>
<sequence length="363" mass="39377">RKIVLLGKTGDGKSSTGNTILRKNIFTPAASPNSITDRSERGERKVFGQKVTVIDTPGVFDTSVDNETIRSEIIRSIISCSAGVDAFVIVLKADRYTRQDMEMVDLIGQNYGEEIFRHAVVLFTHGEKLEGQTIEEFVQKSAALQALVNRCGGRCHIIDNKYWRKCLHCPCSCGYKSNRAQVKNLLDTINNMVRKNRCYTNELLRRVERMIQEEMLRSRKRSVEVCSFSSQQGERAERSVYNRHLMGFAGATSGALTGALMGTGFCVAIALSCISELAGSGTGAAVLNTGVTGTIAAHAGVILSGAALAGAAAGTVTGWDAAAEADSVSEAMWMGAATTYENGRVVIDTAREYISFIFNPRSY</sequence>
<evidence type="ECO:0000256" key="2">
    <source>
        <dbReference type="ARBA" id="ARBA00022741"/>
    </source>
</evidence>
<keyword evidence="6" id="KW-1185">Reference proteome</keyword>
<reference evidence="5" key="1">
    <citation type="submission" date="2021-02" db="EMBL/GenBank/DDBJ databases">
        <title>Comparative genomics reveals that relaxation of natural selection precedes convergent phenotypic evolution of cavefish.</title>
        <authorList>
            <person name="Peng Z."/>
        </authorList>
    </citation>
    <scope>NUCLEOTIDE SEQUENCE</scope>
    <source>
        <tissue evidence="5">Muscle</tissue>
    </source>
</reference>
<comment type="caution">
    <text evidence="5">The sequence shown here is derived from an EMBL/GenBank/DDBJ whole genome shotgun (WGS) entry which is preliminary data.</text>
</comment>
<proteinExistence type="inferred from homology"/>
<accession>A0A9W7T4M8</accession>
<evidence type="ECO:0000313" key="6">
    <source>
        <dbReference type="Proteomes" id="UP001059041"/>
    </source>
</evidence>
<dbReference type="Gene3D" id="3.40.50.300">
    <property type="entry name" value="P-loop containing nucleotide triphosphate hydrolases"/>
    <property type="match status" value="1"/>
</dbReference>
<feature type="domain" description="AIG1-type G" evidence="4">
    <location>
        <begin position="1"/>
        <end position="208"/>
    </location>
</feature>
<gene>
    <name evidence="5" type="ORF">IRJ41_021693</name>
</gene>
<feature type="non-terminal residue" evidence="5">
    <location>
        <position position="1"/>
    </location>
</feature>
<dbReference type="PANTHER" id="PTHR10903">
    <property type="entry name" value="GTPASE, IMAP FAMILY MEMBER-RELATED"/>
    <property type="match status" value="1"/>
</dbReference>
<dbReference type="Pfam" id="PF04548">
    <property type="entry name" value="AIG1"/>
    <property type="match status" value="1"/>
</dbReference>
<dbReference type="FunFam" id="3.40.50.300:FF:000366">
    <property type="entry name" value="GTPase, IMAP family member 2"/>
    <property type="match status" value="1"/>
</dbReference>
<dbReference type="GO" id="GO:0005525">
    <property type="term" value="F:GTP binding"/>
    <property type="evidence" value="ECO:0007669"/>
    <property type="project" value="UniProtKB-KW"/>
</dbReference>
<keyword evidence="3" id="KW-0342">GTP-binding</keyword>
<organism evidence="5 6">
    <name type="scientific">Triplophysa rosa</name>
    <name type="common">Cave loach</name>
    <dbReference type="NCBI Taxonomy" id="992332"/>
    <lineage>
        <taxon>Eukaryota</taxon>
        <taxon>Metazoa</taxon>
        <taxon>Chordata</taxon>
        <taxon>Craniata</taxon>
        <taxon>Vertebrata</taxon>
        <taxon>Euteleostomi</taxon>
        <taxon>Actinopterygii</taxon>
        <taxon>Neopterygii</taxon>
        <taxon>Teleostei</taxon>
        <taxon>Ostariophysi</taxon>
        <taxon>Cypriniformes</taxon>
        <taxon>Nemacheilidae</taxon>
        <taxon>Triplophysa</taxon>
    </lineage>
</organism>
<name>A0A9W7T4M8_TRIRA</name>
<evidence type="ECO:0000313" key="5">
    <source>
        <dbReference type="EMBL" id="KAI7791518.1"/>
    </source>
</evidence>
<dbReference type="InterPro" id="IPR006703">
    <property type="entry name" value="G_AIG1"/>
</dbReference>
<keyword evidence="2" id="KW-0547">Nucleotide-binding</keyword>
<dbReference type="SUPFAM" id="SSF52540">
    <property type="entry name" value="P-loop containing nucleoside triphosphate hydrolases"/>
    <property type="match status" value="1"/>
</dbReference>
<dbReference type="InterPro" id="IPR045058">
    <property type="entry name" value="GIMA/IAN/Toc"/>
</dbReference>
<dbReference type="Proteomes" id="UP001059041">
    <property type="component" value="Linkage Group LG25"/>
</dbReference>
<dbReference type="AlphaFoldDB" id="A0A9W7T4M8"/>
<dbReference type="InterPro" id="IPR027417">
    <property type="entry name" value="P-loop_NTPase"/>
</dbReference>
<evidence type="ECO:0000256" key="1">
    <source>
        <dbReference type="ARBA" id="ARBA00008535"/>
    </source>
</evidence>
<comment type="similarity">
    <text evidence="1">Belongs to the TRAFAC class TrmE-Era-EngA-EngB-Septin-like GTPase superfamily. AIG1/Toc34/Toc159-like paraseptin GTPase family. IAN subfamily.</text>
</comment>